<gene>
    <name evidence="3" type="ORF">METZ01_LOCUS320</name>
</gene>
<evidence type="ECO:0000313" key="3">
    <source>
        <dbReference type="EMBL" id="SUZ47466.1"/>
    </source>
</evidence>
<evidence type="ECO:0000256" key="1">
    <source>
        <dbReference type="ARBA" id="ARBA00006484"/>
    </source>
</evidence>
<keyword evidence="2" id="KW-0560">Oxidoreductase</keyword>
<accession>A0A381MYS4</accession>
<protein>
    <recommendedName>
        <fullName evidence="4">YciK family oxidoreductase</fullName>
    </recommendedName>
</protein>
<dbReference type="SUPFAM" id="SSF51735">
    <property type="entry name" value="NAD(P)-binding Rossmann-fold domains"/>
    <property type="match status" value="1"/>
</dbReference>
<evidence type="ECO:0008006" key="4">
    <source>
        <dbReference type="Google" id="ProtNLM"/>
    </source>
</evidence>
<dbReference type="PANTHER" id="PTHR42901:SF1">
    <property type="entry name" value="ALCOHOL DEHYDROGENASE"/>
    <property type="match status" value="1"/>
</dbReference>
<sequence length="236" mass="25827">MKDKVILVTGGGSGIGRQAGLTFTAFGAEVILLGKNSSNLNETYSLFEKNNLKKPILQAIDFEIAEEEDFKKISEEVLKEFGKLDGLLNNASILGTKTSIQNYDINEWRRVSKINFESSLLLTRSLLPVLQIPDNSSIVFTSSGVGRKGKAYWGAYAISKFATEGLVQILSEELEKTSGIRVNAINPGAVRTKMRAQAYPAEDPKTLKNPKDIMNAYLFLMGIDSLGITGKSIEAQ</sequence>
<dbReference type="GO" id="GO:0016491">
    <property type="term" value="F:oxidoreductase activity"/>
    <property type="evidence" value="ECO:0007669"/>
    <property type="project" value="UniProtKB-KW"/>
</dbReference>
<dbReference type="NCBIfam" id="NF006509">
    <property type="entry name" value="PRK08945.1"/>
    <property type="match status" value="1"/>
</dbReference>
<dbReference type="EMBL" id="UINC01000018">
    <property type="protein sequence ID" value="SUZ47466.1"/>
    <property type="molecule type" value="Genomic_DNA"/>
</dbReference>
<dbReference type="PROSITE" id="PS00061">
    <property type="entry name" value="ADH_SHORT"/>
    <property type="match status" value="1"/>
</dbReference>
<reference evidence="3" key="1">
    <citation type="submission" date="2018-05" db="EMBL/GenBank/DDBJ databases">
        <authorList>
            <person name="Lanie J.A."/>
            <person name="Ng W.-L."/>
            <person name="Kazmierczak K.M."/>
            <person name="Andrzejewski T.M."/>
            <person name="Davidsen T.M."/>
            <person name="Wayne K.J."/>
            <person name="Tettelin H."/>
            <person name="Glass J.I."/>
            <person name="Rusch D."/>
            <person name="Podicherti R."/>
            <person name="Tsui H.-C.T."/>
            <person name="Winkler M.E."/>
        </authorList>
    </citation>
    <scope>NUCLEOTIDE SEQUENCE</scope>
</reference>
<dbReference type="InterPro" id="IPR020904">
    <property type="entry name" value="Sc_DH/Rdtase_CS"/>
</dbReference>
<proteinExistence type="inferred from homology"/>
<name>A0A381MYS4_9ZZZZ</name>
<evidence type="ECO:0000256" key="2">
    <source>
        <dbReference type="ARBA" id="ARBA00023002"/>
    </source>
</evidence>
<dbReference type="PANTHER" id="PTHR42901">
    <property type="entry name" value="ALCOHOL DEHYDROGENASE"/>
    <property type="match status" value="1"/>
</dbReference>
<dbReference type="InterPro" id="IPR002347">
    <property type="entry name" value="SDR_fam"/>
</dbReference>
<dbReference type="Gene3D" id="3.40.50.720">
    <property type="entry name" value="NAD(P)-binding Rossmann-like Domain"/>
    <property type="match status" value="1"/>
</dbReference>
<comment type="similarity">
    <text evidence="1">Belongs to the short-chain dehydrogenases/reductases (SDR) family.</text>
</comment>
<organism evidence="3">
    <name type="scientific">marine metagenome</name>
    <dbReference type="NCBI Taxonomy" id="408172"/>
    <lineage>
        <taxon>unclassified sequences</taxon>
        <taxon>metagenomes</taxon>
        <taxon>ecological metagenomes</taxon>
    </lineage>
</organism>
<dbReference type="AlphaFoldDB" id="A0A381MYS4"/>
<dbReference type="Pfam" id="PF00106">
    <property type="entry name" value="adh_short"/>
    <property type="match status" value="1"/>
</dbReference>
<dbReference type="PRINTS" id="PR00081">
    <property type="entry name" value="GDHRDH"/>
</dbReference>
<dbReference type="InterPro" id="IPR036291">
    <property type="entry name" value="NAD(P)-bd_dom_sf"/>
</dbReference>